<evidence type="ECO:0000256" key="2">
    <source>
        <dbReference type="ARBA" id="ARBA00009068"/>
    </source>
</evidence>
<dbReference type="RefSeq" id="YP_009308889.1">
    <property type="nucleotide sequence ID" value="NC_031425.1"/>
</dbReference>
<dbReference type="PANTHER" id="PTHR39638:SF2">
    <property type="entry name" value="YCF35"/>
    <property type="match status" value="1"/>
</dbReference>
<dbReference type="EMBL" id="KX619437">
    <property type="protein sequence ID" value="AOS86632.1"/>
    <property type="molecule type" value="Genomic_DNA"/>
</dbReference>
<comment type="similarity">
    <text evidence="2">Belongs to the ycf35 family.</text>
</comment>
<geneLocation type="chloroplast" evidence="5"/>
<dbReference type="GeneID" id="29293238"/>
<dbReference type="RefSeq" id="YP_009308947.1">
    <property type="nucleotide sequence ID" value="NC_031425.1"/>
</dbReference>
<evidence type="ECO:0000313" key="5">
    <source>
        <dbReference type="EMBL" id="AOS86632.1"/>
    </source>
</evidence>
<dbReference type="AlphaFoldDB" id="A0A1D8D9M3"/>
<evidence type="ECO:0000256" key="1">
    <source>
        <dbReference type="ARBA" id="ARBA00004474"/>
    </source>
</evidence>
<organism evidence="5">
    <name type="scientific">Toxarium undulatum</name>
    <dbReference type="NCBI Taxonomy" id="210620"/>
    <lineage>
        <taxon>Eukaryota</taxon>
        <taxon>Sar</taxon>
        <taxon>Stramenopiles</taxon>
        <taxon>Ochrophyta</taxon>
        <taxon>Bacillariophyta</taxon>
        <taxon>Mediophyceae</taxon>
        <taxon>Toxariales</taxon>
        <taxon>Toxariaceae</taxon>
        <taxon>Toxarium</taxon>
    </lineage>
</organism>
<reference evidence="5" key="1">
    <citation type="journal article" date="2016" name="Curr. Genet.">
        <title>Hoarding and horizontal transfer led to an expanded gene and intron repertoire in the plastid genome of the diatom, Toxarium undulatum (Bacillariophyta).</title>
        <authorList>
            <person name="Ruck E.C."/>
            <person name="Linard S.R."/>
            <person name="Nakov T."/>
            <person name="Theriot E.C."/>
            <person name="Alverson A.J."/>
        </authorList>
    </citation>
    <scope>NUCLEOTIDE SEQUENCE</scope>
    <source>
        <strain evidence="5">ECT3802</strain>
    </source>
</reference>
<dbReference type="Pfam" id="PF06868">
    <property type="entry name" value="DUF1257"/>
    <property type="match status" value="1"/>
</dbReference>
<evidence type="ECO:0000256" key="4">
    <source>
        <dbReference type="ARBA" id="ARBA00022640"/>
    </source>
</evidence>
<evidence type="ECO:0000256" key="3">
    <source>
        <dbReference type="ARBA" id="ARBA00021585"/>
    </source>
</evidence>
<comment type="subcellular location">
    <subcellularLocation>
        <location evidence="1">Plastid</location>
    </subcellularLocation>
</comment>
<dbReference type="GeneID" id="29293172"/>
<accession>A0A1D8D9M3</accession>
<proteinExistence type="inferred from homology"/>
<gene>
    <name evidence="5" type="primary">ycf35</name>
</gene>
<protein>
    <recommendedName>
        <fullName evidence="3">Uncharacterized protein ycf35</fullName>
    </recommendedName>
</protein>
<dbReference type="InterPro" id="IPR009666">
    <property type="entry name" value="Uncharacterised_Ycf35"/>
</dbReference>
<dbReference type="PANTHER" id="PTHR39638">
    <property type="entry name" value="YCF35"/>
    <property type="match status" value="1"/>
</dbReference>
<dbReference type="GO" id="GO:0009536">
    <property type="term" value="C:plastid"/>
    <property type="evidence" value="ECO:0007669"/>
    <property type="project" value="UniProtKB-SubCell"/>
</dbReference>
<sequence>MSHLTLLDTQLKSFQYLQKSLKRISQTFTSSDEKKNIESKQMDFLQGKLAKRVWGNLSVMLNWTPNGYNFVMDKEVFAANSNYNADILLENVTQNYAIEAIIGESTEIGFEPLSYKQNLDGSKTIILERICE</sequence>
<name>A0A1D8D9M3_9STRA</name>
<keyword evidence="4 5" id="KW-0934">Plastid</keyword>
<dbReference type="EMBL" id="KX619437">
    <property type="protein sequence ID" value="AOS86690.1"/>
    <property type="molecule type" value="Genomic_DNA"/>
</dbReference>
<keyword evidence="5" id="KW-0150">Chloroplast</keyword>